<name>A0ABU9IF68_9SPHN</name>
<dbReference type="PANTHER" id="PTHR46018">
    <property type="entry name" value="ZINC PHOSPHODIESTERASE ELAC PROTEIN 1"/>
    <property type="match status" value="1"/>
</dbReference>
<dbReference type="SMART" id="SM00849">
    <property type="entry name" value="Lactamase_B"/>
    <property type="match status" value="1"/>
</dbReference>
<dbReference type="Pfam" id="PF12706">
    <property type="entry name" value="Lactamase_B_2"/>
    <property type="match status" value="1"/>
</dbReference>
<dbReference type="InterPro" id="IPR001279">
    <property type="entry name" value="Metallo-B-lactamas"/>
</dbReference>
<sequence length="298" mass="31853">MRWTTLGTAGGPIPTPDRSEPANLLDVGGEVILVDTGDGTADAFAQLGRDIGEPRHVLISHLHWDHVGGLAAYVGLRWMNNFSDPLTIYGPPGIAELVDGIVASLRPQERVGFGTGAATADPAANIFVVELSESEQQFAIGDVIVTARTNTHYDFPLEEIGTTSLSYRFDMDGRSITYSGDTGPSSELTELAQGSDLLVTEVIALEPLLAEILALRPDMPPPVQSALRQHLATHHVDAAEVGRMAAAADVDHLVLTHFAVPPTPLRESENYLRDGVRQSYLGPLDLAIDLASFDVGCD</sequence>
<feature type="region of interest" description="Disordered" evidence="2">
    <location>
        <begin position="1"/>
        <end position="20"/>
    </location>
</feature>
<evidence type="ECO:0000259" key="3">
    <source>
        <dbReference type="SMART" id="SM00849"/>
    </source>
</evidence>
<reference evidence="4 5" key="1">
    <citation type="submission" date="2024-04" db="EMBL/GenBank/DDBJ databases">
        <title>Aurantiacibacter sp. DGU6 16S ribosomal RNA gene Genome sequencing and assembly.</title>
        <authorList>
            <person name="Park S."/>
        </authorList>
    </citation>
    <scope>NUCLEOTIDE SEQUENCE [LARGE SCALE GENOMIC DNA]</scope>
    <source>
        <strain evidence="4 5">DGU6</strain>
    </source>
</reference>
<evidence type="ECO:0000313" key="4">
    <source>
        <dbReference type="EMBL" id="MEL1251069.1"/>
    </source>
</evidence>
<proteinExistence type="predicted"/>
<evidence type="ECO:0000256" key="1">
    <source>
        <dbReference type="ARBA" id="ARBA00022801"/>
    </source>
</evidence>
<comment type="caution">
    <text evidence="4">The sequence shown here is derived from an EMBL/GenBank/DDBJ whole genome shotgun (WGS) entry which is preliminary data.</text>
</comment>
<evidence type="ECO:0000313" key="5">
    <source>
        <dbReference type="Proteomes" id="UP001497045"/>
    </source>
</evidence>
<protein>
    <submittedName>
        <fullName evidence="4">MBL fold metallo-hydrolase</fullName>
    </submittedName>
</protein>
<dbReference type="EMBL" id="JBBYHV010000002">
    <property type="protein sequence ID" value="MEL1251069.1"/>
    <property type="molecule type" value="Genomic_DNA"/>
</dbReference>
<gene>
    <name evidence="4" type="ORF">AAEO60_10325</name>
</gene>
<keyword evidence="1" id="KW-0378">Hydrolase</keyword>
<keyword evidence="5" id="KW-1185">Reference proteome</keyword>
<feature type="domain" description="Metallo-beta-lactamase" evidence="3">
    <location>
        <begin position="19"/>
        <end position="227"/>
    </location>
</feature>
<dbReference type="Gene3D" id="3.60.15.10">
    <property type="entry name" value="Ribonuclease Z/Hydroxyacylglutathione hydrolase-like"/>
    <property type="match status" value="1"/>
</dbReference>
<dbReference type="PANTHER" id="PTHR46018:SF2">
    <property type="entry name" value="ZINC PHOSPHODIESTERASE ELAC PROTEIN 1"/>
    <property type="match status" value="1"/>
</dbReference>
<dbReference type="RefSeq" id="WP_341673635.1">
    <property type="nucleotide sequence ID" value="NZ_JBBYHV010000002.1"/>
</dbReference>
<dbReference type="Proteomes" id="UP001497045">
    <property type="component" value="Unassembled WGS sequence"/>
</dbReference>
<dbReference type="CDD" id="cd07719">
    <property type="entry name" value="arylsulfatase_AtsA-like_MBL-fold"/>
    <property type="match status" value="1"/>
</dbReference>
<organism evidence="4 5">
    <name type="scientific">Aurantiacibacter gilvus</name>
    <dbReference type="NCBI Taxonomy" id="3139141"/>
    <lineage>
        <taxon>Bacteria</taxon>
        <taxon>Pseudomonadati</taxon>
        <taxon>Pseudomonadota</taxon>
        <taxon>Alphaproteobacteria</taxon>
        <taxon>Sphingomonadales</taxon>
        <taxon>Erythrobacteraceae</taxon>
        <taxon>Aurantiacibacter</taxon>
    </lineage>
</organism>
<evidence type="ECO:0000256" key="2">
    <source>
        <dbReference type="SAM" id="MobiDB-lite"/>
    </source>
</evidence>
<dbReference type="InterPro" id="IPR036866">
    <property type="entry name" value="RibonucZ/Hydroxyglut_hydro"/>
</dbReference>
<dbReference type="SUPFAM" id="SSF56281">
    <property type="entry name" value="Metallo-hydrolase/oxidoreductase"/>
    <property type="match status" value="1"/>
</dbReference>
<dbReference type="InterPro" id="IPR044094">
    <property type="entry name" value="AtsA-like_MBL-fold"/>
</dbReference>
<accession>A0ABU9IF68</accession>